<dbReference type="SMART" id="SM00271">
    <property type="entry name" value="DnaJ"/>
    <property type="match status" value="1"/>
</dbReference>
<dbReference type="InterPro" id="IPR032843">
    <property type="entry name" value="Jiv"/>
</dbReference>
<proteinExistence type="predicted"/>
<feature type="compositionally biased region" description="Basic residues" evidence="1">
    <location>
        <begin position="246"/>
        <end position="260"/>
    </location>
</feature>
<dbReference type="InterPro" id="IPR036869">
    <property type="entry name" value="J_dom_sf"/>
</dbReference>
<evidence type="ECO:0000256" key="1">
    <source>
        <dbReference type="SAM" id="MobiDB-lite"/>
    </source>
</evidence>
<dbReference type="InterPro" id="IPR052317">
    <property type="entry name" value="Viral_replicn-host_int_reg"/>
</dbReference>
<comment type="caution">
    <text evidence="4">The sequence shown here is derived from an EMBL/GenBank/DDBJ whole genome shotgun (WGS) entry which is preliminary data.</text>
</comment>
<organism evidence="4 5">
    <name type="scientific">Acanthosepion pharaonis</name>
    <name type="common">Pharaoh cuttlefish</name>
    <name type="synonym">Sepia pharaonis</name>
    <dbReference type="NCBI Taxonomy" id="158019"/>
    <lineage>
        <taxon>Eukaryota</taxon>
        <taxon>Metazoa</taxon>
        <taxon>Spiralia</taxon>
        <taxon>Lophotrochozoa</taxon>
        <taxon>Mollusca</taxon>
        <taxon>Cephalopoda</taxon>
        <taxon>Coleoidea</taxon>
        <taxon>Decapodiformes</taxon>
        <taxon>Sepiida</taxon>
        <taxon>Sepiina</taxon>
        <taxon>Sepiidae</taxon>
        <taxon>Acanthosepion</taxon>
    </lineage>
</organism>
<dbReference type="PANTHER" id="PTHR44665:SF1">
    <property type="entry name" value="DNAJ HOMOLOG SUBFAMILY C MEMBER 14"/>
    <property type="match status" value="1"/>
</dbReference>
<reference evidence="4" key="1">
    <citation type="submission" date="2021-01" db="EMBL/GenBank/DDBJ databases">
        <authorList>
            <person name="Li R."/>
            <person name="Bekaert M."/>
        </authorList>
    </citation>
    <scope>NUCLEOTIDE SEQUENCE</scope>
    <source>
        <strain evidence="4">Farmed</strain>
    </source>
</reference>
<sequence length="702" mass="79248">MADTVNEDGFRFGMSATGRDTAAATTTRPRDEEYNPLNNWPLFGHLHTVHPNPVISPYSWHHVDCVPPGPAQPNLGYTYNPLSSAPEMYSYINHLSSNEELPPEEIQAILGQSLGVSVDALPQAKDCVADSSSFRCSKTAIGSERKSAEASRAQRLKIEREEFINAIPDKPYGPFMYSRLLESPSTFEEQSATMSSSSSSLRPTYSEVAKLSKEKKVVNSRTASPKDDIENFQKKMSPHDNLIKSPSHKPRRVNSNHKKQKNISASIMSHSVPVVSPDSKYGLDKFEQTDIKKEDCSQGVNNASLYGFSDGNIPVSMSGMSNKMKNQDRGSNHRHHSRFLFGIERATLDDYGKVVKSKLRWLIHQLWMMTVTSVVLVLAIVTGLVHLMILVGSKVWNVFVSRIWKKYSRAWKWKKGDDKTSRKIGLDENIKLPSTGEEAMQRLLSCRGKDPYSILGLRADSTDEDIKKYYKKQAILVHPDKNSQTGAEEAFKILRHAFEMIGEPEKRVKYDAQMQQSDQAMREFADLLNKLKERFKQEANMMKCDQCGGKHQRIPVDKPWYSARYCDKCNINHPAKEGDVWAQTSMLGFLWHYYACMDGHVYDITEWVSCRKGLFKHLKSNSHQVFYRIETDTDRGGSHRTGEADLDGFINQLLNQARQSDPSNSTSSTSSHNNNSIIACLFSSGLLSFFSSFASIVSLCFL</sequence>
<dbReference type="Proteomes" id="UP000597762">
    <property type="component" value="Unassembled WGS sequence"/>
</dbReference>
<dbReference type="CDD" id="cd06257">
    <property type="entry name" value="DnaJ"/>
    <property type="match status" value="1"/>
</dbReference>
<dbReference type="Pfam" id="PF14901">
    <property type="entry name" value="Jiv90"/>
    <property type="match status" value="1"/>
</dbReference>
<accession>A0A812DHP9</accession>
<dbReference type="PANTHER" id="PTHR44665">
    <property type="entry name" value="DNAJ HOMOLOG SUBFAMILY C MEMBER 14"/>
    <property type="match status" value="1"/>
</dbReference>
<dbReference type="OrthoDB" id="1507364at2759"/>
<dbReference type="SUPFAM" id="SSF46565">
    <property type="entry name" value="Chaperone J-domain"/>
    <property type="match status" value="1"/>
</dbReference>
<feature type="region of interest" description="Disordered" evidence="1">
    <location>
        <begin position="1"/>
        <end position="33"/>
    </location>
</feature>
<keyword evidence="5" id="KW-1185">Reference proteome</keyword>
<dbReference type="EMBL" id="CAHIKZ030003358">
    <property type="protein sequence ID" value="CAE1299303.1"/>
    <property type="molecule type" value="Genomic_DNA"/>
</dbReference>
<evidence type="ECO:0000256" key="2">
    <source>
        <dbReference type="SAM" id="Phobius"/>
    </source>
</evidence>
<evidence type="ECO:0000313" key="5">
    <source>
        <dbReference type="Proteomes" id="UP000597762"/>
    </source>
</evidence>
<evidence type="ECO:0000313" key="4">
    <source>
        <dbReference type="EMBL" id="CAE1299303.1"/>
    </source>
</evidence>
<protein>
    <submittedName>
        <fullName evidence="4">DNAJC14</fullName>
    </submittedName>
</protein>
<feature type="region of interest" description="Disordered" evidence="1">
    <location>
        <begin position="238"/>
        <end position="260"/>
    </location>
</feature>
<dbReference type="AlphaFoldDB" id="A0A812DHP9"/>
<evidence type="ECO:0000259" key="3">
    <source>
        <dbReference type="PROSITE" id="PS50076"/>
    </source>
</evidence>
<feature type="transmembrane region" description="Helical" evidence="2">
    <location>
        <begin position="366"/>
        <end position="391"/>
    </location>
</feature>
<name>A0A812DHP9_ACAPH</name>
<dbReference type="PROSITE" id="PS50076">
    <property type="entry name" value="DNAJ_2"/>
    <property type="match status" value="1"/>
</dbReference>
<keyword evidence="2" id="KW-1133">Transmembrane helix</keyword>
<gene>
    <name evidence="4" type="ORF">SPHA_53132</name>
</gene>
<feature type="domain" description="J" evidence="3">
    <location>
        <begin position="450"/>
        <end position="514"/>
    </location>
</feature>
<keyword evidence="2" id="KW-0812">Transmembrane</keyword>
<dbReference type="Gene3D" id="1.10.287.110">
    <property type="entry name" value="DnaJ domain"/>
    <property type="match status" value="1"/>
</dbReference>
<dbReference type="PRINTS" id="PR00625">
    <property type="entry name" value="JDOMAIN"/>
</dbReference>
<dbReference type="InterPro" id="IPR001623">
    <property type="entry name" value="DnaJ_domain"/>
</dbReference>
<keyword evidence="2" id="KW-0472">Membrane</keyword>
<dbReference type="Pfam" id="PF00226">
    <property type="entry name" value="DnaJ"/>
    <property type="match status" value="1"/>
</dbReference>
<feature type="transmembrane region" description="Helical" evidence="2">
    <location>
        <begin position="676"/>
        <end position="701"/>
    </location>
</feature>